<evidence type="ECO:0000256" key="5">
    <source>
        <dbReference type="ARBA" id="ARBA00023054"/>
    </source>
</evidence>
<dbReference type="Gene3D" id="1.10.1660.10">
    <property type="match status" value="1"/>
</dbReference>
<evidence type="ECO:0000259" key="9">
    <source>
        <dbReference type="Pfam" id="PF13411"/>
    </source>
</evidence>
<evidence type="ECO:0000256" key="4">
    <source>
        <dbReference type="ARBA" id="ARBA00022969"/>
    </source>
</evidence>
<dbReference type="STRING" id="1218173.BALCAV_0200120"/>
<gene>
    <name evidence="8" type="primary">racA</name>
    <name evidence="11" type="ORF">AJ85_11495</name>
    <name evidence="10" type="ORF">BALCAV_0200120</name>
</gene>
<dbReference type="Proteomes" id="UP000002754">
    <property type="component" value="Unassembled WGS sequence"/>
</dbReference>
<dbReference type="eggNOG" id="COG0789">
    <property type="taxonomic scope" value="Bacteria"/>
</dbReference>
<dbReference type="GO" id="GO:0030261">
    <property type="term" value="P:chromosome condensation"/>
    <property type="evidence" value="ECO:0007669"/>
    <property type="project" value="UniProtKB-UniRule"/>
</dbReference>
<comment type="function">
    <text evidence="8">Required for the formation of axial filaments and for anchoring the origin regions at the cell poles in sporulating cells, thus ensuring proper chromosome segregation in the prespore. Binds in a dispersed manner throughout the chromosome but preferentially to sites clustered in the origin portion of the chromosome, causing condensation of the chromosome and its remodeling into an elongated, anchored structure.</text>
</comment>
<protein>
    <recommendedName>
        <fullName evidence="8">Chromosome-anchoring protein RacA</fullName>
    </recommendedName>
</protein>
<evidence type="ECO:0000313" key="12">
    <source>
        <dbReference type="Proteomes" id="UP000002754"/>
    </source>
</evidence>
<dbReference type="CDD" id="cd21931">
    <property type="entry name" value="TD_EMAP-like"/>
    <property type="match status" value="1"/>
</dbReference>
<comment type="similarity">
    <text evidence="8">Belongs to the RacA family.</text>
</comment>
<reference evidence="11 13" key="2">
    <citation type="submission" date="2014-01" db="EMBL/GenBank/DDBJ databases">
        <title>Draft genome sequencing of Bacillus alcalophilus CGMCC 1.3604.</title>
        <authorList>
            <person name="Yang J."/>
            <person name="Diao L."/>
            <person name="Yang S."/>
        </authorList>
    </citation>
    <scope>NUCLEOTIDE SEQUENCE [LARGE SCALE GENOMIC DNA]</scope>
    <source>
        <strain evidence="11 13">CGMCC 1.3604</strain>
    </source>
</reference>
<dbReference type="OrthoDB" id="2991292at2"/>
<evidence type="ECO:0000313" key="13">
    <source>
        <dbReference type="Proteomes" id="UP000297014"/>
    </source>
</evidence>
<feature type="DNA-binding region" description="H-T-H motif" evidence="8">
    <location>
        <begin position="7"/>
        <end position="27"/>
    </location>
</feature>
<dbReference type="GO" id="GO:0005737">
    <property type="term" value="C:cytoplasm"/>
    <property type="evidence" value="ECO:0007669"/>
    <property type="project" value="UniProtKB-SubCell"/>
</dbReference>
<dbReference type="GO" id="GO:0003690">
    <property type="term" value="F:double-stranded DNA binding"/>
    <property type="evidence" value="ECO:0007669"/>
    <property type="project" value="UniProtKB-UniRule"/>
</dbReference>
<feature type="domain" description="HTH merR-type" evidence="9">
    <location>
        <begin position="6"/>
        <end position="66"/>
    </location>
</feature>
<comment type="caution">
    <text evidence="10">The sequence shown here is derived from an EMBL/GenBank/DDBJ whole genome shotgun (WGS) entry which is preliminary data.</text>
</comment>
<dbReference type="NCBIfam" id="NF009647">
    <property type="entry name" value="PRK13182.1-2"/>
    <property type="match status" value="1"/>
</dbReference>
<dbReference type="SUPFAM" id="SSF46955">
    <property type="entry name" value="Putative DNA-binding domain"/>
    <property type="match status" value="1"/>
</dbReference>
<evidence type="ECO:0000256" key="6">
    <source>
        <dbReference type="ARBA" id="ARBA00023125"/>
    </source>
</evidence>
<dbReference type="AlphaFoldDB" id="A0A094WQL3"/>
<evidence type="ECO:0000256" key="3">
    <source>
        <dbReference type="ARBA" id="ARBA00022829"/>
    </source>
</evidence>
<evidence type="ECO:0000256" key="7">
    <source>
        <dbReference type="ARBA" id="ARBA00023306"/>
    </source>
</evidence>
<keyword evidence="1 8" id="KW-0963">Cytoplasm</keyword>
<evidence type="ECO:0000256" key="8">
    <source>
        <dbReference type="HAMAP-Rule" id="MF_01170"/>
    </source>
</evidence>
<dbReference type="CDD" id="cd04762">
    <property type="entry name" value="HTH_MerR-trunc"/>
    <property type="match status" value="1"/>
</dbReference>
<organism evidence="10 12">
    <name type="scientific">Alkalihalobacillus alcalophilus ATCC 27647 = CGMCC 1.3604</name>
    <dbReference type="NCBI Taxonomy" id="1218173"/>
    <lineage>
        <taxon>Bacteria</taxon>
        <taxon>Bacillati</taxon>
        <taxon>Bacillota</taxon>
        <taxon>Bacilli</taxon>
        <taxon>Bacillales</taxon>
        <taxon>Bacillaceae</taxon>
        <taxon>Alkalihalobacillus</taxon>
    </lineage>
</organism>
<dbReference type="InterPro" id="IPR009061">
    <property type="entry name" value="DNA-bd_dom_put_sf"/>
</dbReference>
<dbReference type="InterPro" id="IPR000551">
    <property type="entry name" value="MerR-type_HTH_dom"/>
</dbReference>
<dbReference type="GO" id="GO:0006355">
    <property type="term" value="P:regulation of DNA-templated transcription"/>
    <property type="evidence" value="ECO:0007669"/>
    <property type="project" value="InterPro"/>
</dbReference>
<keyword evidence="7 8" id="KW-0131">Cell cycle</keyword>
<keyword evidence="12" id="KW-1185">Reference proteome</keyword>
<dbReference type="InterPro" id="IPR049813">
    <property type="entry name" value="Elp-1-like_TD"/>
</dbReference>
<evidence type="ECO:0000256" key="2">
    <source>
        <dbReference type="ARBA" id="ARBA00022618"/>
    </source>
</evidence>
<keyword evidence="6 8" id="KW-0238">DNA-binding</keyword>
<evidence type="ECO:0000256" key="1">
    <source>
        <dbReference type="ARBA" id="ARBA00022490"/>
    </source>
</evidence>
<dbReference type="EMBL" id="ALPT02000001">
    <property type="protein sequence ID" value="KGA99096.1"/>
    <property type="molecule type" value="Genomic_DNA"/>
</dbReference>
<keyword evidence="4 8" id="KW-0749">Sporulation</keyword>
<dbReference type="InterPro" id="IPR023522">
    <property type="entry name" value="Chrosome_anchoring_RacA"/>
</dbReference>
<comment type="subcellular location">
    <subcellularLocation>
        <location evidence="8">Cytoplasm</location>
    </subcellularLocation>
    <text evidence="8">Localizes to cell poles and nucleoid.</text>
</comment>
<keyword evidence="3 8" id="KW-0159">Chromosome partition</keyword>
<feature type="coiled-coil region" evidence="8">
    <location>
        <begin position="86"/>
        <end position="153"/>
    </location>
</feature>
<dbReference type="Pfam" id="PF13411">
    <property type="entry name" value="MerR_1"/>
    <property type="match status" value="1"/>
</dbReference>
<dbReference type="GO" id="GO:0030435">
    <property type="term" value="P:sporulation resulting in formation of a cellular spore"/>
    <property type="evidence" value="ECO:0007669"/>
    <property type="project" value="UniProtKB-UniRule"/>
</dbReference>
<dbReference type="EMBL" id="JALP01000163">
    <property type="protein sequence ID" value="THG90297.1"/>
    <property type="molecule type" value="Genomic_DNA"/>
</dbReference>
<accession>A0A094WQL3</accession>
<dbReference type="GO" id="GO:0008356">
    <property type="term" value="P:asymmetric cell division"/>
    <property type="evidence" value="ECO:0007669"/>
    <property type="project" value="UniProtKB-UniRule"/>
</dbReference>
<reference evidence="10 12" key="1">
    <citation type="journal article" date="2014" name="Genome Announc.">
        <title>Draft Genome Sequence of Bacillus alcalophilus AV1934, a Classic Alkaliphile Isolated from Human Feces in 1934.</title>
        <authorList>
            <person name="Attie O."/>
            <person name="Jayaprakash A."/>
            <person name="Shah H."/>
            <person name="Paulsen I.T."/>
            <person name="Morino M."/>
            <person name="Takahashi Y."/>
            <person name="Narumi I."/>
            <person name="Sachidanandam R."/>
            <person name="Satoh K."/>
            <person name="Ito M."/>
            <person name="Krulwich T.A."/>
        </authorList>
    </citation>
    <scope>NUCLEOTIDE SEQUENCE [LARGE SCALE GENOMIC DNA]</scope>
    <source>
        <strain evidence="10 12">AV1934</strain>
    </source>
</reference>
<evidence type="ECO:0000313" key="11">
    <source>
        <dbReference type="EMBL" id="THG90297.1"/>
    </source>
</evidence>
<dbReference type="HAMAP" id="MF_01170">
    <property type="entry name" value="RacA"/>
    <property type="match status" value="1"/>
</dbReference>
<evidence type="ECO:0000313" key="10">
    <source>
        <dbReference type="EMBL" id="KGA99096.1"/>
    </source>
</evidence>
<keyword evidence="2 8" id="KW-0132">Cell division</keyword>
<name>A0A094WQL3_ALKAL</name>
<dbReference type="GO" id="GO:0007059">
    <property type="term" value="P:chromosome segregation"/>
    <property type="evidence" value="ECO:0007669"/>
    <property type="project" value="UniProtKB-UniRule"/>
</dbReference>
<dbReference type="Proteomes" id="UP000297014">
    <property type="component" value="Unassembled WGS sequence"/>
</dbReference>
<sequence>MSKLFKTKEVSEELSVNPTTVQRWVKYFALPCETNEHGHYFFTAEQVELLQSIKSQLNNGKKLRDVEIQIEGAMIATKTDKPRIATDEYEQKLEQVLERVMDLEQRLSQKADEVVSYQLLKHRAEIEDMVKMLNRLETRLESMESKVAKEFEEAELPLAAGGEPKKRWRTFVQMFIPS</sequence>
<proteinExistence type="inferred from homology"/>
<keyword evidence="5 8" id="KW-0175">Coiled coil</keyword>
<dbReference type="RefSeq" id="WP_003324465.1">
    <property type="nucleotide sequence ID" value="NZ_ALPT02000001.1"/>
</dbReference>